<accession>L7VZ91</accession>
<evidence type="ECO:0000313" key="2">
    <source>
        <dbReference type="EMBL" id="AGC72368.1"/>
    </source>
</evidence>
<evidence type="ECO:0000256" key="1">
    <source>
        <dbReference type="SAM" id="Phobius"/>
    </source>
</evidence>
<feature type="transmembrane region" description="Helical" evidence="1">
    <location>
        <begin position="116"/>
        <end position="135"/>
    </location>
</feature>
<feature type="transmembrane region" description="Helical" evidence="1">
    <location>
        <begin position="20"/>
        <end position="41"/>
    </location>
</feature>
<feature type="transmembrane region" description="Helical" evidence="1">
    <location>
        <begin position="181"/>
        <end position="202"/>
    </location>
</feature>
<sequence>MLKEIAQVEVAPPRLAQLAYWISQIGSPPLTGVVTAFLIGFTISTPPAWRWTWFYITLTILVPCAYIIWLVRAGKAVDFHLPNREQRIRPLQLSVVTAIITWLVLYQVAAPRLLQMLATVNVVQTAIFLLITLHWKISLHCTAATILSELAFALFGASAAPLTMSIPLIAWSRVHLERHTVAQTVGGVLLGVGILTPALLMYW</sequence>
<organism evidence="2">
    <name type="scientific">uncultured bacterium A1Q1_fos_2004</name>
    <dbReference type="NCBI Taxonomy" id="1256557"/>
    <lineage>
        <taxon>Bacteria</taxon>
        <taxon>environmental samples</taxon>
    </lineage>
</organism>
<reference evidence="2" key="1">
    <citation type="submission" date="2012-09" db="EMBL/GenBank/DDBJ databases">
        <title>Metagenomic Characterization of a Microbial Community in Wastewater Detects High Levels of Antibiotic Resistance.</title>
        <authorList>
            <person name="Abrams M."/>
            <person name="Caldwell A."/>
            <person name="Vandaei E."/>
            <person name="Lee W."/>
            <person name="Perrott J."/>
            <person name="Khan S.Y."/>
            <person name="Ta J."/>
            <person name="Romero D."/>
            <person name="Nguyen V."/>
            <person name="Pourmand N."/>
            <person name="Ouverney C.C."/>
        </authorList>
    </citation>
    <scope>NUCLEOTIDE SEQUENCE</scope>
</reference>
<keyword evidence="1" id="KW-0472">Membrane</keyword>
<keyword evidence="1" id="KW-0812">Transmembrane</keyword>
<feature type="transmembrane region" description="Helical" evidence="1">
    <location>
        <begin position="53"/>
        <end position="71"/>
    </location>
</feature>
<dbReference type="EMBL" id="JX649899">
    <property type="protein sequence ID" value="AGC72368.1"/>
    <property type="molecule type" value="Genomic_DNA"/>
</dbReference>
<proteinExistence type="predicted"/>
<keyword evidence="1" id="KW-1133">Transmembrane helix</keyword>
<dbReference type="AlphaFoldDB" id="L7VZ91"/>
<feature type="transmembrane region" description="Helical" evidence="1">
    <location>
        <begin position="147"/>
        <end position="169"/>
    </location>
</feature>
<name>L7VZ91_9BACT</name>
<protein>
    <submittedName>
        <fullName evidence="2">Uncharacterized protein</fullName>
    </submittedName>
</protein>
<feature type="transmembrane region" description="Helical" evidence="1">
    <location>
        <begin position="91"/>
        <end position="110"/>
    </location>
</feature>